<name>A0A9D4PRS5_RHISA</name>
<dbReference type="SUPFAM" id="SSF55486">
    <property type="entry name" value="Metalloproteases ('zincins'), catalytic domain"/>
    <property type="match status" value="1"/>
</dbReference>
<dbReference type="VEuPathDB" id="VectorBase:RSAN_031511"/>
<proteinExistence type="predicted"/>
<dbReference type="InterPro" id="IPR000718">
    <property type="entry name" value="Peptidase_M13"/>
</dbReference>
<dbReference type="AlphaFoldDB" id="A0A9D4PRS5"/>
<reference evidence="2" key="2">
    <citation type="submission" date="2021-09" db="EMBL/GenBank/DDBJ databases">
        <authorList>
            <person name="Jia N."/>
            <person name="Wang J."/>
            <person name="Shi W."/>
            <person name="Du L."/>
            <person name="Sun Y."/>
            <person name="Zhan W."/>
            <person name="Jiang J."/>
            <person name="Wang Q."/>
            <person name="Zhang B."/>
            <person name="Ji P."/>
            <person name="Sakyi L.B."/>
            <person name="Cui X."/>
            <person name="Yuan T."/>
            <person name="Jiang B."/>
            <person name="Yang W."/>
            <person name="Lam T.T.-Y."/>
            <person name="Chang Q."/>
            <person name="Ding S."/>
            <person name="Wang X."/>
            <person name="Zhu J."/>
            <person name="Ruan X."/>
            <person name="Zhao L."/>
            <person name="Wei J."/>
            <person name="Que T."/>
            <person name="Du C."/>
            <person name="Cheng J."/>
            <person name="Dai P."/>
            <person name="Han X."/>
            <person name="Huang E."/>
            <person name="Gao Y."/>
            <person name="Liu J."/>
            <person name="Shao H."/>
            <person name="Ye R."/>
            <person name="Li L."/>
            <person name="Wei W."/>
            <person name="Wang X."/>
            <person name="Wang C."/>
            <person name="Huo Q."/>
            <person name="Li W."/>
            <person name="Guo W."/>
            <person name="Chen H."/>
            <person name="Chen S."/>
            <person name="Zhou L."/>
            <person name="Zhou L."/>
            <person name="Ni X."/>
            <person name="Tian J."/>
            <person name="Zhou Y."/>
            <person name="Sheng Y."/>
            <person name="Liu T."/>
            <person name="Pan Y."/>
            <person name="Xia L."/>
            <person name="Li J."/>
            <person name="Zhao F."/>
            <person name="Cao W."/>
        </authorList>
    </citation>
    <scope>NUCLEOTIDE SEQUENCE</scope>
    <source>
        <strain evidence="2">Rsan-2018</strain>
        <tissue evidence="2">Larvae</tissue>
    </source>
</reference>
<dbReference type="InterPro" id="IPR024079">
    <property type="entry name" value="MetalloPept_cat_dom_sf"/>
</dbReference>
<protein>
    <recommendedName>
        <fullName evidence="4">Peptidase M13 N-terminal domain-containing protein</fullName>
    </recommendedName>
</protein>
<dbReference type="PANTHER" id="PTHR11733">
    <property type="entry name" value="ZINC METALLOPROTEASE FAMILY M13 NEPRILYSIN-RELATED"/>
    <property type="match status" value="1"/>
</dbReference>
<dbReference type="Gene3D" id="1.10.1380.10">
    <property type="entry name" value="Neutral endopeptidase , domain2"/>
    <property type="match status" value="2"/>
</dbReference>
<comment type="caution">
    <text evidence="2">The sequence shown here is derived from an EMBL/GenBank/DDBJ whole genome shotgun (WGS) entry which is preliminary data.</text>
</comment>
<evidence type="ECO:0008006" key="4">
    <source>
        <dbReference type="Google" id="ProtNLM"/>
    </source>
</evidence>
<dbReference type="GO" id="GO:0004222">
    <property type="term" value="F:metalloendopeptidase activity"/>
    <property type="evidence" value="ECO:0007669"/>
    <property type="project" value="InterPro"/>
</dbReference>
<dbReference type="InterPro" id="IPR042089">
    <property type="entry name" value="Peptidase_M13_dom_2"/>
</dbReference>
<feature type="region of interest" description="Disordered" evidence="1">
    <location>
        <begin position="174"/>
        <end position="206"/>
    </location>
</feature>
<dbReference type="GO" id="GO:0016485">
    <property type="term" value="P:protein processing"/>
    <property type="evidence" value="ECO:0007669"/>
    <property type="project" value="TreeGrafter"/>
</dbReference>
<dbReference type="Proteomes" id="UP000821837">
    <property type="component" value="Chromosome 5"/>
</dbReference>
<dbReference type="EMBL" id="JABSTV010001251">
    <property type="protein sequence ID" value="KAH7952046.1"/>
    <property type="molecule type" value="Genomic_DNA"/>
</dbReference>
<feature type="compositionally biased region" description="Basic residues" evidence="1">
    <location>
        <begin position="48"/>
        <end position="57"/>
    </location>
</feature>
<dbReference type="PANTHER" id="PTHR11733:SF241">
    <property type="entry name" value="GH26575P-RELATED"/>
    <property type="match status" value="1"/>
</dbReference>
<evidence type="ECO:0000313" key="2">
    <source>
        <dbReference type="EMBL" id="KAH7952046.1"/>
    </source>
</evidence>
<dbReference type="Gene3D" id="3.40.390.10">
    <property type="entry name" value="Collagenase (Catalytic Domain)"/>
    <property type="match status" value="2"/>
</dbReference>
<dbReference type="VEuPathDB" id="VectorBase:RSAN_057384"/>
<dbReference type="GO" id="GO:0005886">
    <property type="term" value="C:plasma membrane"/>
    <property type="evidence" value="ECO:0007669"/>
    <property type="project" value="TreeGrafter"/>
</dbReference>
<accession>A0A9D4PRS5</accession>
<feature type="region of interest" description="Disordered" evidence="1">
    <location>
        <begin position="1"/>
        <end position="61"/>
    </location>
</feature>
<keyword evidence="3" id="KW-1185">Reference proteome</keyword>
<dbReference type="PROSITE" id="PS51885">
    <property type="entry name" value="NEPRILYSIN"/>
    <property type="match status" value="1"/>
</dbReference>
<feature type="compositionally biased region" description="Low complexity" evidence="1">
    <location>
        <begin position="194"/>
        <end position="205"/>
    </location>
</feature>
<gene>
    <name evidence="2" type="ORF">HPB52_017455</name>
</gene>
<sequence length="582" mass="64249">MEGMVVDPSCARDRPPAARKRLSSSVASEAADSESDVKSDDSEAFIPAKHRRSRRKSSTSSSSEETVIYSNIVITTVAYVPVDVSVSLNAISKQKLHDFFFNLAPGLIQEVRVNPRKNIIAVDTTDEKTVQTLLEHTPSRQTAAYRVTNWDKFRQLLSEAPSHDKMFKLATSGDAEVGDTEASEERQGPAPVAGPEQPQEGQQPGDDAVLTRSVRTLAWFWGLLPGMLAGAAIAYLEWSKMKDDVAEQCNTSDCLYATELLKSALDRSFKPCDDFYSFVCSRYTGPQYTVLASLTVYMREVTEALLYTINVPPSHQNSTQKAAGLFRACVSMANTSRSEELICLSKQPVVTPITMTMQVSSLKKFLNLIGLDMSNMPPDPKFSIAERIVRLNLEYGFPTVVHFGFIVAKAVEKKILDSTGGTYNSADMFVVWGNSTEVIRLLVSNGDISVDDARLILSWNLLRQLLPLSSGSLMVKTNDNDFRDTCFKTVLGIMEVAVMSSYLRRLVPPAVLSSATAMAVNLMEVLRNKLLSARWMEGWMQDNGTNKASKMGLVVGYPKDADTIAQMEAFYGRVGVRLPVYL</sequence>
<evidence type="ECO:0000256" key="1">
    <source>
        <dbReference type="SAM" id="MobiDB-lite"/>
    </source>
</evidence>
<evidence type="ECO:0000313" key="3">
    <source>
        <dbReference type="Proteomes" id="UP000821837"/>
    </source>
</evidence>
<organism evidence="2 3">
    <name type="scientific">Rhipicephalus sanguineus</name>
    <name type="common">Brown dog tick</name>
    <name type="synonym">Ixodes sanguineus</name>
    <dbReference type="NCBI Taxonomy" id="34632"/>
    <lineage>
        <taxon>Eukaryota</taxon>
        <taxon>Metazoa</taxon>
        <taxon>Ecdysozoa</taxon>
        <taxon>Arthropoda</taxon>
        <taxon>Chelicerata</taxon>
        <taxon>Arachnida</taxon>
        <taxon>Acari</taxon>
        <taxon>Parasitiformes</taxon>
        <taxon>Ixodida</taxon>
        <taxon>Ixodoidea</taxon>
        <taxon>Ixodidae</taxon>
        <taxon>Rhipicephalinae</taxon>
        <taxon>Rhipicephalus</taxon>
        <taxon>Rhipicephalus</taxon>
    </lineage>
</organism>
<reference evidence="2" key="1">
    <citation type="journal article" date="2020" name="Cell">
        <title>Large-Scale Comparative Analyses of Tick Genomes Elucidate Their Genetic Diversity and Vector Capacities.</title>
        <authorList>
            <consortium name="Tick Genome and Microbiome Consortium (TIGMIC)"/>
            <person name="Jia N."/>
            <person name="Wang J."/>
            <person name="Shi W."/>
            <person name="Du L."/>
            <person name="Sun Y."/>
            <person name="Zhan W."/>
            <person name="Jiang J.F."/>
            <person name="Wang Q."/>
            <person name="Zhang B."/>
            <person name="Ji P."/>
            <person name="Bell-Sakyi L."/>
            <person name="Cui X.M."/>
            <person name="Yuan T.T."/>
            <person name="Jiang B.G."/>
            <person name="Yang W.F."/>
            <person name="Lam T.T."/>
            <person name="Chang Q.C."/>
            <person name="Ding S.J."/>
            <person name="Wang X.J."/>
            <person name="Zhu J.G."/>
            <person name="Ruan X.D."/>
            <person name="Zhao L."/>
            <person name="Wei J.T."/>
            <person name="Ye R.Z."/>
            <person name="Que T.C."/>
            <person name="Du C.H."/>
            <person name="Zhou Y.H."/>
            <person name="Cheng J.X."/>
            <person name="Dai P.F."/>
            <person name="Guo W.B."/>
            <person name="Han X.H."/>
            <person name="Huang E.J."/>
            <person name="Li L.F."/>
            <person name="Wei W."/>
            <person name="Gao Y.C."/>
            <person name="Liu J.Z."/>
            <person name="Shao H.Z."/>
            <person name="Wang X."/>
            <person name="Wang C.C."/>
            <person name="Yang T.C."/>
            <person name="Huo Q.B."/>
            <person name="Li W."/>
            <person name="Chen H.Y."/>
            <person name="Chen S.E."/>
            <person name="Zhou L.G."/>
            <person name="Ni X.B."/>
            <person name="Tian J.H."/>
            <person name="Sheng Y."/>
            <person name="Liu T."/>
            <person name="Pan Y.S."/>
            <person name="Xia L.Y."/>
            <person name="Li J."/>
            <person name="Zhao F."/>
            <person name="Cao W.C."/>
        </authorList>
    </citation>
    <scope>NUCLEOTIDE SEQUENCE</scope>
    <source>
        <strain evidence="2">Rsan-2018</strain>
    </source>
</reference>